<name>A0AAE0CSE9_9ROSI</name>
<comment type="caution">
    <text evidence="1">The sequence shown here is derived from an EMBL/GenBank/DDBJ whole genome shotgun (WGS) entry which is preliminary data.</text>
</comment>
<organism evidence="1 2">
    <name type="scientific">Dipteronia dyeriana</name>
    <dbReference type="NCBI Taxonomy" id="168575"/>
    <lineage>
        <taxon>Eukaryota</taxon>
        <taxon>Viridiplantae</taxon>
        <taxon>Streptophyta</taxon>
        <taxon>Embryophyta</taxon>
        <taxon>Tracheophyta</taxon>
        <taxon>Spermatophyta</taxon>
        <taxon>Magnoliopsida</taxon>
        <taxon>eudicotyledons</taxon>
        <taxon>Gunneridae</taxon>
        <taxon>Pentapetalae</taxon>
        <taxon>rosids</taxon>
        <taxon>malvids</taxon>
        <taxon>Sapindales</taxon>
        <taxon>Sapindaceae</taxon>
        <taxon>Hippocastanoideae</taxon>
        <taxon>Acereae</taxon>
        <taxon>Dipteronia</taxon>
    </lineage>
</organism>
<dbReference type="EMBL" id="JANJYI010000001">
    <property type="protein sequence ID" value="KAK2661915.1"/>
    <property type="molecule type" value="Genomic_DNA"/>
</dbReference>
<protein>
    <submittedName>
        <fullName evidence="1">Uncharacterized protein</fullName>
    </submittedName>
</protein>
<accession>A0AAE0CSE9</accession>
<gene>
    <name evidence="1" type="ORF">Ddye_000489</name>
</gene>
<dbReference type="AlphaFoldDB" id="A0AAE0CSE9"/>
<keyword evidence="2" id="KW-1185">Reference proteome</keyword>
<evidence type="ECO:0000313" key="1">
    <source>
        <dbReference type="EMBL" id="KAK2661915.1"/>
    </source>
</evidence>
<reference evidence="1" key="1">
    <citation type="journal article" date="2023" name="Plant J.">
        <title>Genome sequences and population genomics provide insights into the demographic history, inbreeding, and mutation load of two 'living fossil' tree species of Dipteronia.</title>
        <authorList>
            <person name="Feng Y."/>
            <person name="Comes H.P."/>
            <person name="Chen J."/>
            <person name="Zhu S."/>
            <person name="Lu R."/>
            <person name="Zhang X."/>
            <person name="Li P."/>
            <person name="Qiu J."/>
            <person name="Olsen K.M."/>
            <person name="Qiu Y."/>
        </authorList>
    </citation>
    <scope>NUCLEOTIDE SEQUENCE</scope>
    <source>
        <strain evidence="1">KIB01</strain>
    </source>
</reference>
<proteinExistence type="predicted"/>
<sequence length="62" mass="6645">MLETSRTKRCSSDVKSSTFPSAIPVSYGGGGYYGIGTSMKIKILNIRIGVIIDKGGETIIYL</sequence>
<dbReference type="Proteomes" id="UP001280121">
    <property type="component" value="Unassembled WGS sequence"/>
</dbReference>
<evidence type="ECO:0000313" key="2">
    <source>
        <dbReference type="Proteomes" id="UP001280121"/>
    </source>
</evidence>